<sequence length="36" mass="4276">MLLVFYFVLIQKCNFIVLIFHALMDNDIMLSLKNKS</sequence>
<protein>
    <submittedName>
        <fullName evidence="2">Uncharacterized protein</fullName>
    </submittedName>
</protein>
<keyword evidence="1" id="KW-0472">Membrane</keyword>
<reference evidence="2 3" key="1">
    <citation type="journal article" date="2005" name="J. Bacteriol.">
        <title>Whole-genome sequencing of Staphylococcus haemolyticus uncovers the extreme plasticity of its genome and the evolution of human-colonizing staphylococcal species.</title>
        <authorList>
            <person name="Takeuchi F."/>
            <person name="Watanabe S."/>
            <person name="Baba T."/>
            <person name="Yuzawa H."/>
            <person name="Ito T."/>
            <person name="Morimoto Y."/>
            <person name="Kuroda M."/>
            <person name="Cui L."/>
            <person name="Takahashi M."/>
            <person name="Ankai A."/>
            <person name="Baba S."/>
            <person name="Fukui S."/>
            <person name="Lee J.C."/>
            <person name="Hiramatsu K."/>
        </authorList>
    </citation>
    <scope>NUCLEOTIDE SEQUENCE [LARGE SCALE GENOMIC DNA]</scope>
    <source>
        <strain evidence="2 3">JCSC1435</strain>
    </source>
</reference>
<dbReference type="EMBL" id="AP006716">
    <property type="protein sequence ID" value="BAE04585.1"/>
    <property type="molecule type" value="Genomic_DNA"/>
</dbReference>
<gene>
    <name evidence="2" type="ordered locus">SH1276</name>
</gene>
<keyword evidence="1" id="KW-1133">Transmembrane helix</keyword>
<organism evidence="2 3">
    <name type="scientific">Staphylococcus haemolyticus (strain JCSC1435)</name>
    <dbReference type="NCBI Taxonomy" id="279808"/>
    <lineage>
        <taxon>Bacteria</taxon>
        <taxon>Bacillati</taxon>
        <taxon>Bacillota</taxon>
        <taxon>Bacilli</taxon>
        <taxon>Bacillales</taxon>
        <taxon>Staphylococcaceae</taxon>
        <taxon>Staphylococcus</taxon>
    </lineage>
</organism>
<evidence type="ECO:0000313" key="3">
    <source>
        <dbReference type="Proteomes" id="UP000000543"/>
    </source>
</evidence>
<evidence type="ECO:0000313" key="2">
    <source>
        <dbReference type="EMBL" id="BAE04585.1"/>
    </source>
</evidence>
<keyword evidence="1" id="KW-0812">Transmembrane</keyword>
<proteinExistence type="predicted"/>
<accession>Q4L6Z0</accession>
<dbReference type="HOGENOM" id="CLU_3358661_0_0_9"/>
<name>Q4L6Z0_STAHJ</name>
<dbReference type="KEGG" id="sha:SH1276"/>
<dbReference type="AlphaFoldDB" id="Q4L6Z0"/>
<evidence type="ECO:0000256" key="1">
    <source>
        <dbReference type="SAM" id="Phobius"/>
    </source>
</evidence>
<dbReference type="Proteomes" id="UP000000543">
    <property type="component" value="Chromosome"/>
</dbReference>
<feature type="transmembrane region" description="Helical" evidence="1">
    <location>
        <begin position="6"/>
        <end position="24"/>
    </location>
</feature>